<reference evidence="6" key="1">
    <citation type="submission" date="2014-05" db="EMBL/GenBank/DDBJ databases">
        <title>The transcriptome of the halophilic microalga Tetraselmis sp. GSL018 isolated from the Great Salt Lake, Utah.</title>
        <authorList>
            <person name="Jinkerson R.E."/>
            <person name="D'Adamo S."/>
            <person name="Posewitz M.C."/>
        </authorList>
    </citation>
    <scope>NUCLEOTIDE SEQUENCE</scope>
    <source>
        <strain evidence="6">GSL018</strain>
    </source>
</reference>
<accession>A0A061RX97</accession>
<dbReference type="InterPro" id="IPR035979">
    <property type="entry name" value="RBD_domain_sf"/>
</dbReference>
<evidence type="ECO:0000256" key="1">
    <source>
        <dbReference type="ARBA" id="ARBA00022884"/>
    </source>
</evidence>
<dbReference type="CDD" id="cd12245">
    <property type="entry name" value="RRM_scw1_like"/>
    <property type="match status" value="1"/>
</dbReference>
<feature type="compositionally biased region" description="Polar residues" evidence="3">
    <location>
        <begin position="35"/>
        <end position="45"/>
    </location>
</feature>
<evidence type="ECO:0000313" key="6">
    <source>
        <dbReference type="EMBL" id="JAC76568.1"/>
    </source>
</evidence>
<dbReference type="InterPro" id="IPR012677">
    <property type="entry name" value="Nucleotide-bd_a/b_plait_sf"/>
</dbReference>
<evidence type="ECO:0000256" key="2">
    <source>
        <dbReference type="PROSITE-ProRule" id="PRU00176"/>
    </source>
</evidence>
<dbReference type="AlphaFoldDB" id="A0A061RX97"/>
<dbReference type="EMBL" id="GBEZ01017436">
    <property type="protein sequence ID" value="JAC68893.1"/>
    <property type="molecule type" value="Transcribed_RNA"/>
</dbReference>
<dbReference type="SUPFAM" id="SSF54928">
    <property type="entry name" value="RNA-binding domain, RBD"/>
    <property type="match status" value="1"/>
</dbReference>
<dbReference type="Gene3D" id="3.30.70.330">
    <property type="match status" value="2"/>
</dbReference>
<evidence type="ECO:0000256" key="3">
    <source>
        <dbReference type="SAM" id="MobiDB-lite"/>
    </source>
</evidence>
<dbReference type="PANTHER" id="PTHR10501">
    <property type="entry name" value="U1 SMALL NUCLEAR RIBONUCLEOPROTEIN A/U2 SMALL NUCLEAR RIBONUCLEOPROTEIN B"/>
    <property type="match status" value="1"/>
</dbReference>
<dbReference type="SMART" id="SM00360">
    <property type="entry name" value="RRM"/>
    <property type="match status" value="2"/>
</dbReference>
<evidence type="ECO:0000259" key="4">
    <source>
        <dbReference type="PROSITE" id="PS50102"/>
    </source>
</evidence>
<feature type="compositionally biased region" description="Low complexity" evidence="3">
    <location>
        <begin position="46"/>
        <end position="56"/>
    </location>
</feature>
<evidence type="ECO:0000313" key="5">
    <source>
        <dbReference type="EMBL" id="JAC68893.1"/>
    </source>
</evidence>
<dbReference type="EMBL" id="GBEZ01008998">
    <property type="protein sequence ID" value="JAC76568.1"/>
    <property type="molecule type" value="Transcribed_RNA"/>
</dbReference>
<sequence>MNSNTAYGNFNPVDTYAQHFNDAGSATPAAASGHPSFSTTSFPGYSSQPSAAPATSSGALEEIRTVYLSGFPPDVKERELNNLLRFLPGYEASQMHWKNNQAQGFALFATGASARAAKDAIHNLCFDDSTVLRCEMAHKNMYFKETEQASKRPKHAASQAYEPYSGSYPGYSYPSASVTPVQPAGYQQVTNTKDNPPCNTLFIGNLGDHVSEAELRALFSHQPGFNQLKMVRNSRNTTCFVEFVDVASAMMVHQTQQGAILQSSDRGGIRIQYSKNPFGKKRDSSAIQE</sequence>
<keyword evidence="1 2" id="KW-0694">RNA-binding</keyword>
<name>A0A061RX97_9CHLO</name>
<dbReference type="InterPro" id="IPR000504">
    <property type="entry name" value="RRM_dom"/>
</dbReference>
<organism evidence="6">
    <name type="scientific">Tetraselmis sp. GSL018</name>
    <dbReference type="NCBI Taxonomy" id="582737"/>
    <lineage>
        <taxon>Eukaryota</taxon>
        <taxon>Viridiplantae</taxon>
        <taxon>Chlorophyta</taxon>
        <taxon>core chlorophytes</taxon>
        <taxon>Chlorodendrophyceae</taxon>
        <taxon>Chlorodendrales</taxon>
        <taxon>Chlorodendraceae</taxon>
        <taxon>Tetraselmis</taxon>
    </lineage>
</organism>
<gene>
    <name evidence="6" type="ORF">TSPGSL018_19824</name>
    <name evidence="5" type="ORF">TSPGSL018_7672</name>
</gene>
<dbReference type="GO" id="GO:0003723">
    <property type="term" value="F:RNA binding"/>
    <property type="evidence" value="ECO:0007669"/>
    <property type="project" value="UniProtKB-UniRule"/>
</dbReference>
<dbReference type="PROSITE" id="PS50102">
    <property type="entry name" value="RRM"/>
    <property type="match status" value="1"/>
</dbReference>
<protein>
    <submittedName>
        <fullName evidence="6">Cell wall integrity protein scw1</fullName>
    </submittedName>
</protein>
<feature type="region of interest" description="Disordered" evidence="3">
    <location>
        <begin position="25"/>
        <end position="56"/>
    </location>
</feature>
<dbReference type="Pfam" id="PF00076">
    <property type="entry name" value="RRM_1"/>
    <property type="match status" value="2"/>
</dbReference>
<feature type="domain" description="RRM" evidence="4">
    <location>
        <begin position="199"/>
        <end position="276"/>
    </location>
</feature>
<proteinExistence type="predicted"/>